<protein>
    <submittedName>
        <fullName evidence="1">LPS biosynthesis protein</fullName>
    </submittedName>
</protein>
<dbReference type="Proteomes" id="UP000446866">
    <property type="component" value="Unassembled WGS sequence"/>
</dbReference>
<accession>A0A845QL99</accession>
<sequence length="106" mass="12181">MQIDYNEIEMAAMEAYKRGDEKKSVRLGIEFSKQLREAIARGEDHCSCARPCRMHGNCVECVAAHRANRDHLPVCFRDMMNERLYGLSELTEQTIAEKIEAEFQGV</sequence>
<keyword evidence="2" id="KW-1185">Reference proteome</keyword>
<reference evidence="1 2" key="1">
    <citation type="submission" date="2018-08" db="EMBL/GenBank/DDBJ databases">
        <title>Murine metabolic-syndrome-specific gut microbial biobank.</title>
        <authorList>
            <person name="Liu C."/>
        </authorList>
    </citation>
    <scope>NUCLEOTIDE SEQUENCE [LARGE SCALE GENOMIC DNA]</scope>
    <source>
        <strain evidence="1 2">28</strain>
    </source>
</reference>
<evidence type="ECO:0000313" key="1">
    <source>
        <dbReference type="EMBL" id="NBH60858.1"/>
    </source>
</evidence>
<organism evidence="1 2">
    <name type="scientific">Anaerotruncus colihominis</name>
    <dbReference type="NCBI Taxonomy" id="169435"/>
    <lineage>
        <taxon>Bacteria</taxon>
        <taxon>Bacillati</taxon>
        <taxon>Bacillota</taxon>
        <taxon>Clostridia</taxon>
        <taxon>Eubacteriales</taxon>
        <taxon>Oscillospiraceae</taxon>
        <taxon>Anaerotruncus</taxon>
    </lineage>
</organism>
<evidence type="ECO:0000313" key="2">
    <source>
        <dbReference type="Proteomes" id="UP000446866"/>
    </source>
</evidence>
<gene>
    <name evidence="1" type="ORF">D0435_04180</name>
</gene>
<comment type="caution">
    <text evidence="1">The sequence shown here is derived from an EMBL/GenBank/DDBJ whole genome shotgun (WGS) entry which is preliminary data.</text>
</comment>
<dbReference type="AlphaFoldDB" id="A0A845QL99"/>
<dbReference type="EMBL" id="QXWK01000007">
    <property type="protein sequence ID" value="NBH60858.1"/>
    <property type="molecule type" value="Genomic_DNA"/>
</dbReference>
<proteinExistence type="predicted"/>
<dbReference type="RefSeq" id="WP_160201155.1">
    <property type="nucleotide sequence ID" value="NZ_QXWK01000007.1"/>
</dbReference>
<name>A0A845QL99_9FIRM</name>